<dbReference type="Gene3D" id="3.40.50.1970">
    <property type="match status" value="1"/>
</dbReference>
<dbReference type="GO" id="GO:0016491">
    <property type="term" value="F:oxidoreductase activity"/>
    <property type="evidence" value="ECO:0007669"/>
    <property type="project" value="UniProtKB-KW"/>
</dbReference>
<evidence type="ECO:0000259" key="5">
    <source>
        <dbReference type="Pfam" id="PF25137"/>
    </source>
</evidence>
<dbReference type="Gene3D" id="1.20.1090.10">
    <property type="entry name" value="Dehydroquinate synthase-like - alpha domain"/>
    <property type="match status" value="1"/>
</dbReference>
<name>A0ABV1AKW7_9FIRM</name>
<dbReference type="SUPFAM" id="SSF56796">
    <property type="entry name" value="Dehydroquinate synthase-like"/>
    <property type="match status" value="1"/>
</dbReference>
<dbReference type="EC" id="1.1.1.-" evidence="6"/>
<dbReference type="InterPro" id="IPR039697">
    <property type="entry name" value="Alcohol_dehydrogenase_Fe"/>
</dbReference>
<sequence length="385" mass="41543">MNYKELYQPAHTIIGKGCIQEIPRYIDTIAGNKALVVTDEGLYKIGTVKKVTDVLDRAGKPYALYTGVKPNPTVSLVNEAKAVYDREGCDYLIGIGGGSPLDVSKAISILAKNGGNIEDYNGLDKSKKSGVPLIAINTTAGTGSEVTRAYVVTDEVRKVKMLMVDAHCLSYLALNDPALMVDMPAPLTAATGMDALTHAIEAYVAKSHFPFTDGLALEAIGLVAKSLQKACENGRDMDARTDMCWAEYMAGLAFSNAGLGMVHAMAHQLGGFYNTPHGVANAILLTHVMKFNLPSCKERYADIARALKINTAHMTPDQAANAAITYIEQLAERIHIPKLSETAFKPSDVLTLSLHALEDTGMPENPREATLVDVQKVFMDAYYAK</sequence>
<evidence type="ECO:0000259" key="4">
    <source>
        <dbReference type="Pfam" id="PF00465"/>
    </source>
</evidence>
<dbReference type="InterPro" id="IPR056798">
    <property type="entry name" value="ADH_Fe_C"/>
</dbReference>
<evidence type="ECO:0000313" key="6">
    <source>
        <dbReference type="EMBL" id="MEQ2358825.1"/>
    </source>
</evidence>
<evidence type="ECO:0000256" key="3">
    <source>
        <dbReference type="ARBA" id="ARBA00023027"/>
    </source>
</evidence>
<keyword evidence="3" id="KW-0520">NAD</keyword>
<dbReference type="PROSITE" id="PS00913">
    <property type="entry name" value="ADH_IRON_1"/>
    <property type="match status" value="1"/>
</dbReference>
<dbReference type="PANTHER" id="PTHR11496:SF102">
    <property type="entry name" value="ALCOHOL DEHYDROGENASE 4"/>
    <property type="match status" value="1"/>
</dbReference>
<accession>A0ABV1AKW7</accession>
<dbReference type="Pfam" id="PF25137">
    <property type="entry name" value="ADH_Fe_C"/>
    <property type="match status" value="1"/>
</dbReference>
<organism evidence="6 7">
    <name type="scientific">Blautia intestinihominis</name>
    <dbReference type="NCBI Taxonomy" id="3133152"/>
    <lineage>
        <taxon>Bacteria</taxon>
        <taxon>Bacillati</taxon>
        <taxon>Bacillota</taxon>
        <taxon>Clostridia</taxon>
        <taxon>Lachnospirales</taxon>
        <taxon>Lachnospiraceae</taxon>
        <taxon>Blautia</taxon>
    </lineage>
</organism>
<comment type="caution">
    <text evidence="6">The sequence shown here is derived from an EMBL/GenBank/DDBJ whole genome shotgun (WGS) entry which is preliminary data.</text>
</comment>
<dbReference type="EMBL" id="JBBMEI010000031">
    <property type="protein sequence ID" value="MEQ2358825.1"/>
    <property type="molecule type" value="Genomic_DNA"/>
</dbReference>
<keyword evidence="7" id="KW-1185">Reference proteome</keyword>
<dbReference type="Proteomes" id="UP001446032">
    <property type="component" value="Unassembled WGS sequence"/>
</dbReference>
<dbReference type="PANTHER" id="PTHR11496">
    <property type="entry name" value="ALCOHOL DEHYDROGENASE"/>
    <property type="match status" value="1"/>
</dbReference>
<gene>
    <name evidence="6" type="ORF">WMO75_10840</name>
</gene>
<dbReference type="InterPro" id="IPR001670">
    <property type="entry name" value="ADH_Fe/GldA"/>
</dbReference>
<reference evidence="6 7" key="1">
    <citation type="submission" date="2024-03" db="EMBL/GenBank/DDBJ databases">
        <title>Human intestinal bacterial collection.</title>
        <authorList>
            <person name="Pauvert C."/>
            <person name="Hitch T.C.A."/>
            <person name="Clavel T."/>
        </authorList>
    </citation>
    <scope>NUCLEOTIDE SEQUENCE [LARGE SCALE GENOMIC DNA]</scope>
    <source>
        <strain evidence="6 7">CLA-AA-H95</strain>
    </source>
</reference>
<dbReference type="CDD" id="cd08188">
    <property type="entry name" value="PDDH"/>
    <property type="match status" value="1"/>
</dbReference>
<evidence type="ECO:0000313" key="7">
    <source>
        <dbReference type="Proteomes" id="UP001446032"/>
    </source>
</evidence>
<evidence type="ECO:0000256" key="1">
    <source>
        <dbReference type="ARBA" id="ARBA00007358"/>
    </source>
</evidence>
<keyword evidence="2 6" id="KW-0560">Oxidoreductase</keyword>
<dbReference type="RefSeq" id="WP_022214816.1">
    <property type="nucleotide sequence ID" value="NZ_JBBMEI010000031.1"/>
</dbReference>
<dbReference type="PROSITE" id="PS00060">
    <property type="entry name" value="ADH_IRON_2"/>
    <property type="match status" value="1"/>
</dbReference>
<dbReference type="Pfam" id="PF00465">
    <property type="entry name" value="Fe-ADH"/>
    <property type="match status" value="1"/>
</dbReference>
<comment type="similarity">
    <text evidence="1">Belongs to the iron-containing alcohol dehydrogenase family.</text>
</comment>
<protein>
    <submittedName>
        <fullName evidence="6">Iron-containing alcohol dehydrogenase</fullName>
        <ecNumber evidence="6">1.1.1.-</ecNumber>
    </submittedName>
</protein>
<feature type="domain" description="Alcohol dehydrogenase iron-type/glycerol dehydrogenase GldA" evidence="4">
    <location>
        <begin position="9"/>
        <end position="177"/>
    </location>
</feature>
<feature type="domain" description="Fe-containing alcohol dehydrogenase-like C-terminal" evidence="5">
    <location>
        <begin position="188"/>
        <end position="382"/>
    </location>
</feature>
<dbReference type="InterPro" id="IPR018211">
    <property type="entry name" value="ADH_Fe_CS"/>
</dbReference>
<evidence type="ECO:0000256" key="2">
    <source>
        <dbReference type="ARBA" id="ARBA00023002"/>
    </source>
</evidence>
<proteinExistence type="inferred from homology"/>